<gene>
    <name evidence="1" type="ORF">BFP71_09920</name>
</gene>
<name>A0A1E5SL56_9BACT</name>
<keyword evidence="2" id="KW-1185">Reference proteome</keyword>
<evidence type="ECO:0000313" key="1">
    <source>
        <dbReference type="EMBL" id="OEJ99857.1"/>
    </source>
</evidence>
<reference evidence="1 2" key="1">
    <citation type="submission" date="2016-08" db="EMBL/GenBank/DDBJ databases">
        <title>Draft genome of Fabibacter sp. strain SK-8.</title>
        <authorList>
            <person name="Wong S.-K."/>
            <person name="Hamasaki K."/>
            <person name="Yoshizawa S."/>
        </authorList>
    </citation>
    <scope>NUCLEOTIDE SEQUENCE [LARGE SCALE GENOMIC DNA]</scope>
    <source>
        <strain evidence="1 2">SK-8</strain>
    </source>
</reference>
<sequence length="213" mass="25134">MRTLFSSDFQWSLSSKKRRRYQQSRIDFYEGRNALVSRSSFSVLFNSHDATPSRDTEKPIRFFGLEFGQSVKETIKKLGKPNYKDKRTLCLDKHTTIYYRLMIKQVKCILQMHYYQDQFFFGKMEIRSSNPQTKRDISALVCQKYGISENDWTGAIIDQNSNKVHIKQNMVPSVIYVTGNQFLLNRIKLELVPVQSTKRYSRLEQSELLLDMV</sequence>
<dbReference type="STRING" id="1563681.BFP71_09920"/>
<proteinExistence type="predicted"/>
<organism evidence="1 2">
    <name type="scientific">Roseivirga misakiensis</name>
    <dbReference type="NCBI Taxonomy" id="1563681"/>
    <lineage>
        <taxon>Bacteria</taxon>
        <taxon>Pseudomonadati</taxon>
        <taxon>Bacteroidota</taxon>
        <taxon>Cytophagia</taxon>
        <taxon>Cytophagales</taxon>
        <taxon>Roseivirgaceae</taxon>
        <taxon>Roseivirga</taxon>
    </lineage>
</organism>
<protein>
    <submittedName>
        <fullName evidence="1">Uncharacterized protein</fullName>
    </submittedName>
</protein>
<dbReference type="OrthoDB" id="980497at2"/>
<accession>A0A1E5SL56</accession>
<evidence type="ECO:0000313" key="2">
    <source>
        <dbReference type="Proteomes" id="UP000095552"/>
    </source>
</evidence>
<comment type="caution">
    <text evidence="1">The sequence shown here is derived from an EMBL/GenBank/DDBJ whole genome shotgun (WGS) entry which is preliminary data.</text>
</comment>
<dbReference type="EMBL" id="MDGQ01000005">
    <property type="protein sequence ID" value="OEJ99857.1"/>
    <property type="molecule type" value="Genomic_DNA"/>
</dbReference>
<dbReference type="Proteomes" id="UP000095552">
    <property type="component" value="Unassembled WGS sequence"/>
</dbReference>
<dbReference type="AlphaFoldDB" id="A0A1E5SL56"/>
<dbReference type="RefSeq" id="WP_069835320.1">
    <property type="nucleotide sequence ID" value="NZ_MDGQ01000005.1"/>
</dbReference>